<sequence>MRPTTRINNTRVRRYHEIHEGNSGVGYGHPGLPLQFSTNVGLYVTNDLSGFYPPHPIESRAFHRSYSAPDHDSLIGHPHAGFVGHFDDGLIGHSDAGIVGHPHAHGGYYPQFNLHSRSATPHAPSPLGLSGQYGLRPNAIPFDPSSPLVDLSSAPSPSNSAFSTFAGGALCLEDCDDDCPFADPYLPGWLQRKGNEKDSSLEFLREGGEGASIMQTGWLERMARKRDACQAAASISWTDTTSSMGSGHTLWEDLRLVSLRGGELSGFGDLSDYVESPSGALSRSTTLAPSDQQSSTSWFFPRGISNGSGSISRPSTPSIRRQNLSSSQHHAIPSGAQSNTCRQNQITESSRPFNRLVQPLDGNSSEQVREAFKRAQDAKRTVEPTDSPCSSTNNSQQSAWSVEDMAEDVPPDDSCSVFIFDLPKDVTLSKLLGSIRGYGRVRYSKNCSSGALVVFFEREAAQRLAQEGHLMVGGVQGSIRLAKCRIAQSTLPSEFSRVLVITGLTGGLSVAFLKECFEMKNIRYELDKIAMVSSGDMSALEFHFASHSQAAKVKEMIATDPYFRKKGTNATYGIDPCAEPSVVGSQEE</sequence>
<accession>A0ABR0GY92</accession>
<dbReference type="InterPro" id="IPR035979">
    <property type="entry name" value="RBD_domain_sf"/>
</dbReference>
<feature type="compositionally biased region" description="Basic and acidic residues" evidence="1">
    <location>
        <begin position="367"/>
        <end position="383"/>
    </location>
</feature>
<feature type="compositionally biased region" description="Low complexity" evidence="1">
    <location>
        <begin position="301"/>
        <end position="320"/>
    </location>
</feature>
<proteinExistence type="predicted"/>
<dbReference type="GeneID" id="87906484"/>
<comment type="caution">
    <text evidence="2">The sequence shown here is derived from an EMBL/GenBank/DDBJ whole genome shotgun (WGS) entry which is preliminary data.</text>
</comment>
<feature type="compositionally biased region" description="Polar residues" evidence="1">
    <location>
        <begin position="321"/>
        <end position="352"/>
    </location>
</feature>
<dbReference type="SUPFAM" id="SSF54928">
    <property type="entry name" value="RNA-binding domain, RBD"/>
    <property type="match status" value="1"/>
</dbReference>
<reference evidence="2 3" key="1">
    <citation type="journal article" date="2023" name="bioRxiv">
        <title>High-quality genome assemblies of four members of thePodospora anserinaspecies complex.</title>
        <authorList>
            <person name="Ament-Velasquez S.L."/>
            <person name="Vogan A.A."/>
            <person name="Wallerman O."/>
            <person name="Hartmann F."/>
            <person name="Gautier V."/>
            <person name="Silar P."/>
            <person name="Giraud T."/>
            <person name="Johannesson H."/>
        </authorList>
    </citation>
    <scope>NUCLEOTIDE SEQUENCE [LARGE SCALE GENOMIC DNA]</scope>
    <source>
        <strain evidence="2 3">CBS 415.72m</strain>
    </source>
</reference>
<evidence type="ECO:0000313" key="3">
    <source>
        <dbReference type="Proteomes" id="UP001323405"/>
    </source>
</evidence>
<feature type="compositionally biased region" description="Polar residues" evidence="1">
    <location>
        <begin position="387"/>
        <end position="398"/>
    </location>
</feature>
<evidence type="ECO:0008006" key="4">
    <source>
        <dbReference type="Google" id="ProtNLM"/>
    </source>
</evidence>
<organism evidence="2 3">
    <name type="scientific">Podospora pseudocomata</name>
    <dbReference type="NCBI Taxonomy" id="2093779"/>
    <lineage>
        <taxon>Eukaryota</taxon>
        <taxon>Fungi</taxon>
        <taxon>Dikarya</taxon>
        <taxon>Ascomycota</taxon>
        <taxon>Pezizomycotina</taxon>
        <taxon>Sordariomycetes</taxon>
        <taxon>Sordariomycetidae</taxon>
        <taxon>Sordariales</taxon>
        <taxon>Podosporaceae</taxon>
        <taxon>Podospora</taxon>
    </lineage>
</organism>
<feature type="compositionally biased region" description="Polar residues" evidence="1">
    <location>
        <begin position="279"/>
        <end position="298"/>
    </location>
</feature>
<keyword evidence="3" id="KW-1185">Reference proteome</keyword>
<evidence type="ECO:0000313" key="2">
    <source>
        <dbReference type="EMBL" id="KAK4660705.1"/>
    </source>
</evidence>
<evidence type="ECO:0000256" key="1">
    <source>
        <dbReference type="SAM" id="MobiDB-lite"/>
    </source>
</evidence>
<name>A0ABR0GY92_9PEZI</name>
<dbReference type="Proteomes" id="UP001323405">
    <property type="component" value="Unassembled WGS sequence"/>
</dbReference>
<dbReference type="RefSeq" id="XP_062749675.1">
    <property type="nucleotide sequence ID" value="XM_062886577.1"/>
</dbReference>
<dbReference type="EMBL" id="JAFFHA010000001">
    <property type="protein sequence ID" value="KAK4660705.1"/>
    <property type="molecule type" value="Genomic_DNA"/>
</dbReference>
<protein>
    <recommendedName>
        <fullName evidence="4">RRM domain-containing protein</fullName>
    </recommendedName>
</protein>
<feature type="region of interest" description="Disordered" evidence="1">
    <location>
        <begin position="278"/>
        <end position="398"/>
    </location>
</feature>
<gene>
    <name evidence="2" type="ORF">QC762_121425</name>
</gene>